<dbReference type="Pfam" id="PF08838">
    <property type="entry name" value="DUF1811"/>
    <property type="match status" value="1"/>
</dbReference>
<dbReference type="AlphaFoldDB" id="A0A2P8HBP8"/>
<protein>
    <submittedName>
        <fullName evidence="2">Uncharacterized protein DUF1811</fullName>
    </submittedName>
</protein>
<accession>A0A2P8HBP8</accession>
<dbReference type="Gene3D" id="2.30.30.340">
    <property type="entry name" value="Hypothetical protein YfhH like domains"/>
    <property type="match status" value="1"/>
</dbReference>
<dbReference type="EMBL" id="PYAV01000010">
    <property type="protein sequence ID" value="PSL43644.1"/>
    <property type="molecule type" value="Genomic_DNA"/>
</dbReference>
<name>A0A2P8HBP8_9BACI</name>
<keyword evidence="3" id="KW-1185">Reference proteome</keyword>
<dbReference type="OrthoDB" id="2353288at2"/>
<dbReference type="InterPro" id="IPR014938">
    <property type="entry name" value="YfhH-like"/>
</dbReference>
<evidence type="ECO:0000313" key="3">
    <source>
        <dbReference type="Proteomes" id="UP000242310"/>
    </source>
</evidence>
<dbReference type="InterPro" id="IPR036289">
    <property type="entry name" value="YfhH"/>
</dbReference>
<dbReference type="Gene3D" id="1.10.287.880">
    <property type="entry name" value="Hypothetical protein YfhH domain"/>
    <property type="match status" value="1"/>
</dbReference>
<keyword evidence="1" id="KW-0175">Coiled coil</keyword>
<proteinExistence type="predicted"/>
<dbReference type="RefSeq" id="WP_106589302.1">
    <property type="nucleotide sequence ID" value="NZ_PYAV01000010.1"/>
</dbReference>
<comment type="caution">
    <text evidence="2">The sequence shown here is derived from an EMBL/GenBank/DDBJ whole genome shotgun (WGS) entry which is preliminary data.</text>
</comment>
<reference evidence="2 3" key="1">
    <citation type="submission" date="2018-03" db="EMBL/GenBank/DDBJ databases">
        <title>Genomic Encyclopedia of Type Strains, Phase III (KMG-III): the genomes of soil and plant-associated and newly described type strains.</title>
        <authorList>
            <person name="Whitman W."/>
        </authorList>
    </citation>
    <scope>NUCLEOTIDE SEQUENCE [LARGE SCALE GENOMIC DNA]</scope>
    <source>
        <strain evidence="2 3">CGMCC 1.07653</strain>
    </source>
</reference>
<evidence type="ECO:0000313" key="2">
    <source>
        <dbReference type="EMBL" id="PSL43644.1"/>
    </source>
</evidence>
<dbReference type="Proteomes" id="UP000242310">
    <property type="component" value="Unassembled WGS sequence"/>
</dbReference>
<organism evidence="2 3">
    <name type="scientific">Salsuginibacillus halophilus</name>
    <dbReference type="NCBI Taxonomy" id="517424"/>
    <lineage>
        <taxon>Bacteria</taxon>
        <taxon>Bacillati</taxon>
        <taxon>Bacillota</taxon>
        <taxon>Bacilli</taxon>
        <taxon>Bacillales</taxon>
        <taxon>Bacillaceae</taxon>
        <taxon>Salsuginibacillus</taxon>
    </lineage>
</organism>
<sequence length="105" mass="12189">MEKRFSQMTMNELREEVGRLREEAIKAERQGRVSEFAVAQRKMTMAASYMLDPNEFQPGEVYLLDEEEATFQISYLNGIFAWGYREGNHELEAVPIAILKKQPEA</sequence>
<evidence type="ECO:0000256" key="1">
    <source>
        <dbReference type="SAM" id="Coils"/>
    </source>
</evidence>
<gene>
    <name evidence="2" type="ORF">B0H94_110120</name>
</gene>
<feature type="coiled-coil region" evidence="1">
    <location>
        <begin position="3"/>
        <end position="30"/>
    </location>
</feature>
<dbReference type="SUPFAM" id="SSF101697">
    <property type="entry name" value="Hypothetical protein YfhH"/>
    <property type="match status" value="1"/>
</dbReference>